<keyword evidence="1" id="KW-0732">Signal</keyword>
<dbReference type="OrthoDB" id="5296159at2"/>
<comment type="caution">
    <text evidence="2">The sequence shown here is derived from an EMBL/GenBank/DDBJ whole genome shotgun (WGS) entry which is preliminary data.</text>
</comment>
<proteinExistence type="predicted"/>
<dbReference type="STRING" id="646.BJD16_06705"/>
<dbReference type="Proteomes" id="UP000179934">
    <property type="component" value="Unassembled WGS sequence"/>
</dbReference>
<evidence type="ECO:0000256" key="1">
    <source>
        <dbReference type="SAM" id="SignalP"/>
    </source>
</evidence>
<dbReference type="EMBL" id="MKFU01000066">
    <property type="protein sequence ID" value="OHY88474.1"/>
    <property type="molecule type" value="Genomic_DNA"/>
</dbReference>
<reference evidence="2 3" key="1">
    <citation type="submission" date="2016-09" db="EMBL/GenBank/DDBJ databases">
        <title>Draft Genome Sequence of Aeromonas sobria Strain 08005, Isolated from Sick Rana catesbeiana.</title>
        <authorList>
            <person name="Yang Q."/>
        </authorList>
    </citation>
    <scope>NUCLEOTIDE SEQUENCE [LARGE SCALE GENOMIC DNA]</scope>
    <source>
        <strain evidence="2 3">08005</strain>
    </source>
</reference>
<evidence type="ECO:0000313" key="2">
    <source>
        <dbReference type="EMBL" id="OHY88474.1"/>
    </source>
</evidence>
<sequence>MKRYGWLFCCWCGWVSGAPLSLVTGDFSPYTGAALADGGQSTRLVTTLLREAGYDEVKVDYLPWNRGYELTRNGLASATYPYAWTRARAKLFYYSAPIHIDHLSWFTYRGSEAVLDGKWQGLRVCIPAGWSTSHADEVIASFSLQLTRPKTLAQCLRMLELKRVDLMPMNDAVTADASMAVFGDPHHLQSLPYFRQSDTFYLLVSRQMPGGIELIERFNEALAAARASGYYDKLVPWAQPRLLRCEQQ</sequence>
<dbReference type="AlphaFoldDB" id="A0A1S2CIC2"/>
<gene>
    <name evidence="2" type="ORF">BJD16_06705</name>
</gene>
<evidence type="ECO:0000313" key="3">
    <source>
        <dbReference type="Proteomes" id="UP000179934"/>
    </source>
</evidence>
<name>A0A1S2CIC2_AERSO</name>
<protein>
    <submittedName>
        <fullName evidence="2">Amino acid ABC transporter substrate-binding protein</fullName>
    </submittedName>
</protein>
<dbReference type="Gene3D" id="3.40.190.10">
    <property type="entry name" value="Periplasmic binding protein-like II"/>
    <property type="match status" value="2"/>
</dbReference>
<feature type="chain" id="PRO_5010211352" evidence="1">
    <location>
        <begin position="18"/>
        <end position="248"/>
    </location>
</feature>
<dbReference type="SUPFAM" id="SSF53850">
    <property type="entry name" value="Periplasmic binding protein-like II"/>
    <property type="match status" value="1"/>
</dbReference>
<feature type="signal peptide" evidence="1">
    <location>
        <begin position="1"/>
        <end position="17"/>
    </location>
</feature>
<organism evidence="2 3">
    <name type="scientific">Aeromonas sobria</name>
    <dbReference type="NCBI Taxonomy" id="646"/>
    <lineage>
        <taxon>Bacteria</taxon>
        <taxon>Pseudomonadati</taxon>
        <taxon>Pseudomonadota</taxon>
        <taxon>Gammaproteobacteria</taxon>
        <taxon>Aeromonadales</taxon>
        <taxon>Aeromonadaceae</taxon>
        <taxon>Aeromonas</taxon>
    </lineage>
</organism>
<accession>A0A1S2CIC2</accession>